<reference evidence="2 3" key="1">
    <citation type="submission" date="2024-04" db="EMBL/GenBank/DDBJ databases">
        <title>Tritrichomonas musculus Genome.</title>
        <authorList>
            <person name="Alves-Ferreira E."/>
            <person name="Grigg M."/>
            <person name="Lorenzi H."/>
            <person name="Galac M."/>
        </authorList>
    </citation>
    <scope>NUCLEOTIDE SEQUENCE [LARGE SCALE GENOMIC DNA]</scope>
    <source>
        <strain evidence="2 3">EAF2021</strain>
    </source>
</reference>
<dbReference type="Gene3D" id="3.90.550.50">
    <property type="match status" value="1"/>
</dbReference>
<name>A0ABR2GNX0_9EUKA</name>
<evidence type="ECO:0000313" key="3">
    <source>
        <dbReference type="Proteomes" id="UP001470230"/>
    </source>
</evidence>
<organism evidence="2 3">
    <name type="scientific">Tritrichomonas musculus</name>
    <dbReference type="NCBI Taxonomy" id="1915356"/>
    <lineage>
        <taxon>Eukaryota</taxon>
        <taxon>Metamonada</taxon>
        <taxon>Parabasalia</taxon>
        <taxon>Tritrichomonadida</taxon>
        <taxon>Tritrichomonadidae</taxon>
        <taxon>Tritrichomonas</taxon>
    </lineage>
</organism>
<dbReference type="EMBL" id="JAPFFF010000078">
    <property type="protein sequence ID" value="KAK8835624.1"/>
    <property type="molecule type" value="Genomic_DNA"/>
</dbReference>
<keyword evidence="1" id="KW-1133">Transmembrane helix</keyword>
<protein>
    <submittedName>
        <fullName evidence="2">Uncharacterized protein</fullName>
    </submittedName>
</protein>
<accession>A0ABR2GNX0</accession>
<evidence type="ECO:0000313" key="2">
    <source>
        <dbReference type="EMBL" id="KAK8835624.1"/>
    </source>
</evidence>
<comment type="caution">
    <text evidence="2">The sequence shown here is derived from an EMBL/GenBank/DDBJ whole genome shotgun (WGS) entry which is preliminary data.</text>
</comment>
<proteinExistence type="predicted"/>
<gene>
    <name evidence="2" type="ORF">M9Y10_042337</name>
</gene>
<feature type="transmembrane region" description="Helical" evidence="1">
    <location>
        <begin position="14"/>
        <end position="35"/>
    </location>
</feature>
<dbReference type="Proteomes" id="UP001470230">
    <property type="component" value="Unassembled WGS sequence"/>
</dbReference>
<evidence type="ECO:0000256" key="1">
    <source>
        <dbReference type="SAM" id="Phobius"/>
    </source>
</evidence>
<keyword evidence="3" id="KW-1185">Reference proteome</keyword>
<keyword evidence="1" id="KW-0472">Membrane</keyword>
<keyword evidence="1" id="KW-0812">Transmembrane</keyword>
<sequence length="362" mass="42940">MWNQVKLNSANHNFIFYDKIFILLTIIIPLSLIFISNKSKRHQSLTIIQLSQIQHFTVIIHSSNKTKRRLNKYLERYIVRKPHIHIYIVYPESVTPDPRYESLVARGCGDNRLSLDCRNVYAYNFFIKHSNLGDFLYRAMDDTLLNLTNLEKLIDKLRLIYDPYKHIVFRGFLNDEAKSKFYLGGGSGWLMSRAMVELHNIPFYSFQENVKHSFVYHDDTTETLILRKIGFQNSEVYVDSRWAESGSREGNITEYSMGNFDNMPICDLNRNLVPIHEMIALHSVSDEQKKMWIESMNFPSFVYCFKANYSQIVRMCKTEKHFVNEKLSFNYLKENAEFITLDEIKRKNLSVWNYSLNYIEKY</sequence>